<dbReference type="Pfam" id="PF04738">
    <property type="entry name" value="Lant_dehydr_N"/>
    <property type="match status" value="1"/>
</dbReference>
<organism evidence="3 4">
    <name type="scientific">Streptomonospora nanhaiensis</name>
    <dbReference type="NCBI Taxonomy" id="1323731"/>
    <lineage>
        <taxon>Bacteria</taxon>
        <taxon>Bacillati</taxon>
        <taxon>Actinomycetota</taxon>
        <taxon>Actinomycetes</taxon>
        <taxon>Streptosporangiales</taxon>
        <taxon>Nocardiopsidaceae</taxon>
        <taxon>Streptomonospora</taxon>
    </lineage>
</organism>
<dbReference type="AlphaFoldDB" id="A0A853BW08"/>
<accession>A0A853BW08</accession>
<comment type="caution">
    <text evidence="3">The sequence shown here is derived from an EMBL/GenBank/DDBJ whole genome shotgun (WGS) entry which is preliminary data.</text>
</comment>
<gene>
    <name evidence="3" type="ORF">HNR12_005511</name>
</gene>
<dbReference type="InterPro" id="IPR023809">
    <property type="entry name" value="Thiopep_bacteriocin_synth_dom"/>
</dbReference>
<reference evidence="3 4" key="1">
    <citation type="submission" date="2020-07" db="EMBL/GenBank/DDBJ databases">
        <title>Sequencing the genomes of 1000 actinobacteria strains.</title>
        <authorList>
            <person name="Klenk H.-P."/>
        </authorList>
    </citation>
    <scope>NUCLEOTIDE SEQUENCE [LARGE SCALE GENOMIC DNA]</scope>
    <source>
        <strain evidence="3 4">DSM 45927</strain>
    </source>
</reference>
<sequence length="1006" mass="108445">MTPRFTAHRTAVLRASAIVGPGEVPSWPEAPADAPGHAEEWLTWLRHVRAHPVLGPAIAQASPDLARRLATICRKGGSRRDLSRVAAACARYMLRAQSRATPFGLFAGVAATAFTSAVKGGIGNDHRPVLRVSAPWIAGAVERLETCEQDFAAGLPVVANTLAAIRGGRMVVEHQGEPGADRAASSSLRLTTALRIALEAARIPAPRAQVETAVAAAFPDRRDDARRAVETLVRHRVLLSSLHPPLDTPDPLRHIHTAARSADAGRFPQVAALVDHLEAAHQAVRDHDGAATPAGRGAAARRAHRALAAVAPREAATTVDLRLDSDLTVPRTVAWRTQEATAILARLTPDPAGSPAWRDYHRRFCERYGMEAVVPIAELTDPDHGLGLPAGFAGSRLPPVPAGGLSERDTVLLDLAQRGIDAGGDLALDEAVLHRLGATPPEAVWPHTEVRVRIHARSRAALNTGDFSLVVTGVARAAGTTVGRFLDLLPRAGRDDLVNLYRRLPTLRRNAKPVQLTCPAASARGDQIARTPPVLTTRVALGQHHEAAPVQLSPADLAVTADARHLHLVTRRDLRPVEPVVFSAIEFTRTAHPMMRFLAELPRALAAVPAPFSWGAAAHLPFLPRVRWGSCVLAPARWWLASADLPGPGAPWRQWAEFLDRWRATHRVPARVYLGDHDRHLGLDLDLAAHQGLVRTAVQRDGRVLLHEAPTDQDLAWIGGRAHEIVTTLVADQAPIPVRLRLGAEPAAEHLPGGPGWCTVKLYGHPDRADGLITEELARLAAAGATRMWFLRYRDPDPHLRVRVWTEHPDQLAAVHDWTRALRRRGRVAAVVHDSYTPETGRFGPGPALTAAEELFVADSRAVAAALTATAGRDRRVWAAAGMYALVHQIFDEEARARSWLLDHVPRGAADRAQLDQAMPLTGSAPVGVPAPVADAWHERAAAARTYARTLHSIGGDPGEVLPDLLHLHAARFFGPDIDEERACLALARAAALSRHARRAPDGPVS</sequence>
<dbReference type="Proteomes" id="UP000575985">
    <property type="component" value="Unassembled WGS sequence"/>
</dbReference>
<proteinExistence type="predicted"/>
<dbReference type="Pfam" id="PF14028">
    <property type="entry name" value="Lant_dehydr_C"/>
    <property type="match status" value="1"/>
</dbReference>
<dbReference type="InterPro" id="IPR006827">
    <property type="entry name" value="Lant_deHydtase_N"/>
</dbReference>
<dbReference type="RefSeq" id="WP_179770242.1">
    <property type="nucleotide sequence ID" value="NZ_JACCFO010000001.1"/>
</dbReference>
<protein>
    <submittedName>
        <fullName evidence="3">Thiopeptide-type bacteriocin biosynthesis protein</fullName>
    </submittedName>
</protein>
<evidence type="ECO:0000313" key="4">
    <source>
        <dbReference type="Proteomes" id="UP000575985"/>
    </source>
</evidence>
<keyword evidence="4" id="KW-1185">Reference proteome</keyword>
<name>A0A853BW08_9ACTN</name>
<feature type="domain" description="Thiopeptide-type bacteriocin biosynthesis" evidence="2">
    <location>
        <begin position="757"/>
        <end position="990"/>
    </location>
</feature>
<evidence type="ECO:0000313" key="3">
    <source>
        <dbReference type="EMBL" id="NYI99234.1"/>
    </source>
</evidence>
<dbReference type="NCBIfam" id="TIGR03891">
    <property type="entry name" value="thiopep_ocin"/>
    <property type="match status" value="1"/>
</dbReference>
<evidence type="ECO:0000259" key="1">
    <source>
        <dbReference type="Pfam" id="PF04738"/>
    </source>
</evidence>
<dbReference type="EMBL" id="JACCFO010000001">
    <property type="protein sequence ID" value="NYI99234.1"/>
    <property type="molecule type" value="Genomic_DNA"/>
</dbReference>
<evidence type="ECO:0000259" key="2">
    <source>
        <dbReference type="Pfam" id="PF14028"/>
    </source>
</evidence>
<feature type="domain" description="Lantibiotic dehydratase N-terminal" evidence="1">
    <location>
        <begin position="51"/>
        <end position="693"/>
    </location>
</feature>